<dbReference type="AlphaFoldDB" id="A0A0R2R8J0"/>
<reference evidence="1 2" key="1">
    <citation type="submission" date="2015-10" db="EMBL/GenBank/DDBJ databases">
        <title>Metagenome-Assembled Genomes uncover a global brackish microbiome.</title>
        <authorList>
            <person name="Hugerth L.W."/>
            <person name="Larsson J."/>
            <person name="Alneberg J."/>
            <person name="Lindh M.V."/>
            <person name="Legrand C."/>
            <person name="Pinhassi J."/>
            <person name="Andersson A.F."/>
        </authorList>
    </citation>
    <scope>NUCLEOTIDE SEQUENCE [LARGE SCALE GENOMIC DNA]</scope>
    <source>
        <strain evidence="1">BACL18 MAG-120507-bin52</strain>
    </source>
</reference>
<proteinExistence type="predicted"/>
<dbReference type="Proteomes" id="UP000051269">
    <property type="component" value="Unassembled WGS sequence"/>
</dbReference>
<protein>
    <submittedName>
        <fullName evidence="1">Uncharacterized protein</fullName>
    </submittedName>
</protein>
<evidence type="ECO:0000313" key="2">
    <source>
        <dbReference type="Proteomes" id="UP000051269"/>
    </source>
</evidence>
<organism evidence="1 2">
    <name type="scientific">Verrucomicrobia subdivision 6 bacterium BACL9 MAG-120507-bin52</name>
    <dbReference type="NCBI Taxonomy" id="1655590"/>
    <lineage>
        <taxon>Bacteria</taxon>
        <taxon>Pseudomonadati</taxon>
        <taxon>Verrucomicrobiota</taxon>
        <taxon>Verrucomicrobiia</taxon>
        <taxon>Verrucomicrobiales</taxon>
        <taxon>Verrucomicrobia subdivision 6</taxon>
    </lineage>
</organism>
<gene>
    <name evidence="1" type="ORF">ABR82_03020</name>
</gene>
<name>A0A0R2R8J0_9BACT</name>
<sequence>MRTPSPDLVGVEGLGNLGFGILPRSCGIPHGRENSECEIRKLESGPPSSRGCGTMEGLK</sequence>
<accession>A0A0R2R8J0</accession>
<comment type="caution">
    <text evidence="1">The sequence shown here is derived from an EMBL/GenBank/DDBJ whole genome shotgun (WGS) entry which is preliminary data.</text>
</comment>
<dbReference type="EMBL" id="LIBO01000405">
    <property type="protein sequence ID" value="KRO58921.1"/>
    <property type="molecule type" value="Genomic_DNA"/>
</dbReference>
<evidence type="ECO:0000313" key="1">
    <source>
        <dbReference type="EMBL" id="KRO58921.1"/>
    </source>
</evidence>